<keyword evidence="4" id="KW-0539">Nucleus</keyword>
<gene>
    <name evidence="9" type="primary">SMKI16G3190</name>
    <name evidence="9" type="ORF">SMKI_16G3190</name>
</gene>
<proteinExistence type="predicted"/>
<feature type="region of interest" description="Disordered" evidence="8">
    <location>
        <begin position="415"/>
        <end position="439"/>
    </location>
</feature>
<sequence length="500" mass="56103">MAKSKKNLEVVDSTKSPILELLSFKAPIFQSILHPELPIIITGFGTGHIVCHRYDPTKLQSRLNRRRKLDIAITGKDSRNNSKIKGGICPWTRLDVDVETGALKLVDAEEKHEQEQTDNNEDLGVETLWKTKRHKGSVRAMCFDAKGDSIFSVGSDNILKKANTMTGKVVKKVNLSSLFNSEKKKNDKFTKLCISQTHPFVLIGDESGDIHVINSESLALTNSIRSIHFGDSINDILHFDKRSAYKFISLGQTTLAYFDVRDKNAKPNTAENEDGKILVSDDQEDEVLCGCFVDPEVADTLLCGMGEGIVTVWKPNKNDLEDQMSRIKISKDESIDCIVPTLQDDNCIWCGCSNGNIYKVNAKLGKVVEVRNHNELDEVNFIDLDFEYRVVSGGLENIKIWELSCDHAEEHELLESDGDDSFARSDEGNSDNNSSDDCEATLVGLSKEELLNELDKDLSGEDLPENNDTDQKSTKKRKITKENNKKRDLYEHGIKKFDDL</sequence>
<dbReference type="GeneID" id="80921946"/>
<keyword evidence="10" id="KW-1185">Reference proteome</keyword>
<dbReference type="AlphaFoldDB" id="A0AA35NFW4"/>
<feature type="region of interest" description="Disordered" evidence="8">
    <location>
        <begin position="454"/>
        <end position="484"/>
    </location>
</feature>
<evidence type="ECO:0000313" key="10">
    <source>
        <dbReference type="Proteomes" id="UP001161438"/>
    </source>
</evidence>
<evidence type="ECO:0000313" key="9">
    <source>
        <dbReference type="EMBL" id="CAI4037021.1"/>
    </source>
</evidence>
<reference evidence="9" key="1">
    <citation type="submission" date="2022-10" db="EMBL/GenBank/DDBJ databases">
        <authorList>
            <person name="Byrne P K."/>
        </authorList>
    </citation>
    <scope>NUCLEOTIDE SEQUENCE</scope>
    <source>
        <strain evidence="9">IFO1815</strain>
    </source>
</reference>
<evidence type="ECO:0000256" key="7">
    <source>
        <dbReference type="ARBA" id="ARBA00077305"/>
    </source>
</evidence>
<dbReference type="EMBL" id="OX365772">
    <property type="protein sequence ID" value="CAI4037021.1"/>
    <property type="molecule type" value="Genomic_DNA"/>
</dbReference>
<evidence type="ECO:0000256" key="4">
    <source>
        <dbReference type="ARBA" id="ARBA00023242"/>
    </source>
</evidence>
<keyword evidence="2" id="KW-0853">WD repeat</keyword>
<evidence type="ECO:0000256" key="1">
    <source>
        <dbReference type="ARBA" id="ARBA00004604"/>
    </source>
</evidence>
<dbReference type="Gene3D" id="2.130.10.10">
    <property type="entry name" value="YVTN repeat-like/Quinoprotein amine dehydrogenase"/>
    <property type="match status" value="2"/>
</dbReference>
<dbReference type="SUPFAM" id="SSF50978">
    <property type="entry name" value="WD40 repeat-like"/>
    <property type="match status" value="1"/>
</dbReference>
<keyword evidence="3" id="KW-0677">Repeat</keyword>
<dbReference type="PANTHER" id="PTHR19857:SF8">
    <property type="entry name" value="ANGIO-ASSOCIATED MIGRATORY CELL PROTEIN"/>
    <property type="match status" value="1"/>
</dbReference>
<accession>A0AA35NFW4</accession>
<dbReference type="PANTHER" id="PTHR19857">
    <property type="entry name" value="MITOCHONDRIAL DIVISION PROTEIN 1-RELATED"/>
    <property type="match status" value="1"/>
</dbReference>
<dbReference type="RefSeq" id="XP_056080138.1">
    <property type="nucleotide sequence ID" value="XM_056226417.1"/>
</dbReference>
<dbReference type="InterPro" id="IPR051179">
    <property type="entry name" value="WD_repeat_multifunction"/>
</dbReference>
<dbReference type="InterPro" id="IPR036322">
    <property type="entry name" value="WD40_repeat_dom_sf"/>
</dbReference>
<organism evidence="9 10">
    <name type="scientific">Saccharomyces mikatae IFO 1815</name>
    <dbReference type="NCBI Taxonomy" id="226126"/>
    <lineage>
        <taxon>Eukaryota</taxon>
        <taxon>Fungi</taxon>
        <taxon>Dikarya</taxon>
        <taxon>Ascomycota</taxon>
        <taxon>Saccharomycotina</taxon>
        <taxon>Saccharomycetes</taxon>
        <taxon>Saccharomycetales</taxon>
        <taxon>Saccharomycetaceae</taxon>
        <taxon>Saccharomyces</taxon>
    </lineage>
</organism>
<dbReference type="GO" id="GO:0005730">
    <property type="term" value="C:nucleolus"/>
    <property type="evidence" value="ECO:0007669"/>
    <property type="project" value="UniProtKB-SubCell"/>
</dbReference>
<evidence type="ECO:0000256" key="3">
    <source>
        <dbReference type="ARBA" id="ARBA00022737"/>
    </source>
</evidence>
<protein>
    <recommendedName>
        <fullName evidence="5">WD repeat-containing protein JIP5</fullName>
    </recommendedName>
    <alternativeName>
        <fullName evidence="7">Jumonji domain-interacting protein 5</fullName>
    </alternativeName>
    <alternativeName>
        <fullName evidence="6">WD repeat-containing protein jip5</fullName>
    </alternativeName>
</protein>
<name>A0AA35NFW4_SACMI</name>
<dbReference type="Proteomes" id="UP001161438">
    <property type="component" value="Chromosome 16"/>
</dbReference>
<comment type="subcellular location">
    <subcellularLocation>
        <location evidence="1">Nucleus</location>
        <location evidence="1">Nucleolus</location>
    </subcellularLocation>
</comment>
<evidence type="ECO:0000256" key="5">
    <source>
        <dbReference type="ARBA" id="ARBA00039238"/>
    </source>
</evidence>
<evidence type="ECO:0000256" key="2">
    <source>
        <dbReference type="ARBA" id="ARBA00022574"/>
    </source>
</evidence>
<dbReference type="InterPro" id="IPR015943">
    <property type="entry name" value="WD40/YVTN_repeat-like_dom_sf"/>
</dbReference>
<evidence type="ECO:0000256" key="6">
    <source>
        <dbReference type="ARBA" id="ARBA00039514"/>
    </source>
</evidence>
<evidence type="ECO:0000256" key="8">
    <source>
        <dbReference type="SAM" id="MobiDB-lite"/>
    </source>
</evidence>
<dbReference type="FunFam" id="2.130.10.10:FF:002181">
    <property type="entry name" value="WD repeat-containing protein JIP5"/>
    <property type="match status" value="1"/>
</dbReference>